<dbReference type="Pfam" id="PF07571">
    <property type="entry name" value="TAF6_C"/>
    <property type="match status" value="1"/>
</dbReference>
<evidence type="ECO:0000256" key="1">
    <source>
        <dbReference type="SAM" id="Phobius"/>
    </source>
</evidence>
<geneLocation type="nucleomorph" evidence="3"/>
<proteinExistence type="predicted"/>
<dbReference type="GO" id="GO:0006367">
    <property type="term" value="P:transcription initiation at RNA polymerase II promoter"/>
    <property type="evidence" value="ECO:0007669"/>
    <property type="project" value="InterPro"/>
</dbReference>
<dbReference type="Gene3D" id="1.25.40.770">
    <property type="entry name" value="TAF6, C-terminal HEAT repeat domain"/>
    <property type="match status" value="1"/>
</dbReference>
<dbReference type="Proteomes" id="UP000243423">
    <property type="component" value="Nucleomorph 2"/>
</dbReference>
<keyword evidence="1" id="KW-0812">Transmembrane</keyword>
<accession>F2HI11</accession>
<dbReference type="RefSeq" id="XP_003239855.1">
    <property type="nucleotide sequence ID" value="XM_003239807.1"/>
</dbReference>
<dbReference type="GeneID" id="10447200"/>
<feature type="transmembrane region" description="Helical" evidence="1">
    <location>
        <begin position="278"/>
        <end position="298"/>
    </location>
</feature>
<evidence type="ECO:0000313" key="3">
    <source>
        <dbReference type="EMBL" id="AEA38957.1"/>
    </source>
</evidence>
<keyword evidence="1" id="KW-0472">Membrane</keyword>
<organism evidence="3 4">
    <name type="scientific">Cryptomonas paramaecium</name>
    <dbReference type="NCBI Taxonomy" id="2898"/>
    <lineage>
        <taxon>Eukaryota</taxon>
        <taxon>Cryptophyceae</taxon>
        <taxon>Cryptomonadales</taxon>
        <taxon>Cryptomonadaceae</taxon>
        <taxon>Cryptomonas</taxon>
    </lineage>
</organism>
<sequence>MDTITNCFDKNIITKILFLIGKKNFIFRNCVQEIYFHIKQYIKLLVRNTFKYAEITKKTCISISDIQHANLCNGVIKFTQKTKNVIKKTKKKTALTYSSNLKDYFINTQSSSFNKKIKKILIFKNWFFFKTHERLDFLKSNSCFFKKNLYQHFIFHRFILVKMERGNYLEKKVCLQKISKYKKINNIVLYFVLYLNKYMSDNEISIFHINQVVSVIKALVINRYFDISVYFNFLFPVLIKYKIEIFSRLKKKEFFLAKHLFADIIGIIYNRLKTRNNVAYLKISLIFFHMLFSDYKCIREIYGPILYTTVIGSNFLELLLLPYLFGIIKNLKITLLQFKNSSLLETKKLYHMIMVIVLSYCVKNSNTNNPQIKKIFCNLKDIRYLIYSKINK</sequence>
<dbReference type="InterPro" id="IPR011442">
    <property type="entry name" value="TAF6_C"/>
</dbReference>
<gene>
    <name evidence="3" type="primary">taf</name>
    <name evidence="3" type="ORF">CPARA_2gp299</name>
</gene>
<feature type="transmembrane region" description="Helical" evidence="1">
    <location>
        <begin position="305"/>
        <end position="328"/>
    </location>
</feature>
<dbReference type="EMBL" id="CP002173">
    <property type="protein sequence ID" value="AEA38957.1"/>
    <property type="molecule type" value="Genomic_DNA"/>
</dbReference>
<reference evidence="3 4" key="1">
    <citation type="journal article" date="2011" name="Genome Biol. Evol.">
        <title>Complete nucleomorph genome sequence of the nonphotosynthetic alga Cryptomonas paramecium reveals a core nucleomorph gene set.</title>
        <authorList>
            <person name="Tanifuji G."/>
            <person name="Onodera N.T."/>
            <person name="Wheeler T.J."/>
            <person name="Dlutek M."/>
            <person name="Donaher N."/>
            <person name="Archibald J.M."/>
        </authorList>
    </citation>
    <scope>NUCLEOTIDE SEQUENCE [LARGE SCALE GENOMIC DNA]</scope>
    <source>
        <strain evidence="3 4">CCAP977/2A</strain>
    </source>
</reference>
<protein>
    <submittedName>
        <fullName evidence="3">Transcriotion associated factor</fullName>
    </submittedName>
</protein>
<dbReference type="AlphaFoldDB" id="F2HI11"/>
<keyword evidence="1" id="KW-1133">Transmembrane helix</keyword>
<evidence type="ECO:0000259" key="2">
    <source>
        <dbReference type="Pfam" id="PF07571"/>
    </source>
</evidence>
<feature type="domain" description="TAF6 C-terminal HEAT repeat" evidence="2">
    <location>
        <begin position="167"/>
        <end position="324"/>
    </location>
</feature>
<name>F2HI11_9CRYP</name>
<evidence type="ECO:0000313" key="4">
    <source>
        <dbReference type="Proteomes" id="UP000243423"/>
    </source>
</evidence>
<keyword evidence="3" id="KW-0542">Nucleomorph</keyword>
<dbReference type="InterPro" id="IPR046344">
    <property type="entry name" value="TAF6_C_sf"/>
</dbReference>